<comment type="caution">
    <text evidence="1">The sequence shown here is derived from an EMBL/GenBank/DDBJ whole genome shotgun (WGS) entry which is preliminary data.</text>
</comment>
<name>A0A9N9PS08_9HELO</name>
<proteinExistence type="predicted"/>
<dbReference type="EMBL" id="CAJVRL010000048">
    <property type="protein sequence ID" value="CAG8952928.1"/>
    <property type="molecule type" value="Genomic_DNA"/>
</dbReference>
<reference evidence="1" key="1">
    <citation type="submission" date="2021-07" db="EMBL/GenBank/DDBJ databases">
        <authorList>
            <person name="Durling M."/>
        </authorList>
    </citation>
    <scope>NUCLEOTIDE SEQUENCE</scope>
</reference>
<dbReference type="Proteomes" id="UP000696280">
    <property type="component" value="Unassembled WGS sequence"/>
</dbReference>
<evidence type="ECO:0000313" key="2">
    <source>
        <dbReference type="Proteomes" id="UP000696280"/>
    </source>
</evidence>
<protein>
    <submittedName>
        <fullName evidence="1">Uncharacterized protein</fullName>
    </submittedName>
</protein>
<accession>A0A9N9PS08</accession>
<keyword evidence="2" id="KW-1185">Reference proteome</keyword>
<evidence type="ECO:0000313" key="1">
    <source>
        <dbReference type="EMBL" id="CAG8952928.1"/>
    </source>
</evidence>
<gene>
    <name evidence="1" type="ORF">HYFRA_00007643</name>
</gene>
<organism evidence="1 2">
    <name type="scientific">Hymenoscyphus fraxineus</name>
    <dbReference type="NCBI Taxonomy" id="746836"/>
    <lineage>
        <taxon>Eukaryota</taxon>
        <taxon>Fungi</taxon>
        <taxon>Dikarya</taxon>
        <taxon>Ascomycota</taxon>
        <taxon>Pezizomycotina</taxon>
        <taxon>Leotiomycetes</taxon>
        <taxon>Helotiales</taxon>
        <taxon>Helotiaceae</taxon>
        <taxon>Hymenoscyphus</taxon>
    </lineage>
</organism>
<dbReference type="AlphaFoldDB" id="A0A9N9PS08"/>
<sequence length="72" mass="7942">MESAAPHYGSVLIGSVTKKDKVATVTLLRTTPSNRPIAMKYEISRNSPYMKVHILGYIDALSNTNSSQACWQ</sequence>